<dbReference type="RefSeq" id="WP_133817149.1">
    <property type="nucleotide sequence ID" value="NZ_SNZH01000002.1"/>
</dbReference>
<accession>A0A4R6Z6Q0</accession>
<feature type="transmembrane region" description="Helical" evidence="1">
    <location>
        <begin position="55"/>
        <end position="73"/>
    </location>
</feature>
<evidence type="ECO:0000313" key="3">
    <source>
        <dbReference type="Proteomes" id="UP000295293"/>
    </source>
</evidence>
<reference evidence="2 3" key="1">
    <citation type="submission" date="2019-03" db="EMBL/GenBank/DDBJ databases">
        <title>Genomic Encyclopedia of Type Strains, Phase IV (KMG-IV): sequencing the most valuable type-strain genomes for metagenomic binning, comparative biology and taxonomic classification.</title>
        <authorList>
            <person name="Goeker M."/>
        </authorList>
    </citation>
    <scope>NUCLEOTIDE SEQUENCE [LARGE SCALE GENOMIC DNA]</scope>
    <source>
        <strain evidence="2 3">DSM 21667</strain>
    </source>
</reference>
<dbReference type="EMBL" id="SNZH01000002">
    <property type="protein sequence ID" value="TDR47425.1"/>
    <property type="molecule type" value="Genomic_DNA"/>
</dbReference>
<name>A0A4R6Z6Q0_9GAMM</name>
<feature type="transmembrane region" description="Helical" evidence="1">
    <location>
        <begin position="6"/>
        <end position="23"/>
    </location>
</feature>
<sequence length="398" mass="43375">MTLLFIAYGLSFIIGILMLVRVFKASVLDGVLTFFIPLYFIVPLIKHWSDPDHDIKFHVLALFACVGMALWGATRMTQEFAGDPGGFLSSHLVSASAEERQKFVQDMRDEGIAISAEDEKAIVSGNKDEVAKAFGHVMETAHAKGLGEEAVSVGAATSGGSRKRDAEFDNPRPVAVPDRPVEVMSYAEAARRAVFNRGRWTREATGFSVDVPARFRLISPTDARRLEQARGRAEDKRLMGWILHENLNLADPDIWHVSMRWHSDGWVSSIAFDPAQQLTTALANKTPAPRVAVSAGDLVGYAAVPQLEGQVLSWTEERVLTNSDTHVVDCHALRLGLRGMLEFSIVGMEPGSLALCQTTVRLLADKSSFLPGKEYVASAPAGVAAAPYTVATLPTHSY</sequence>
<keyword evidence="1" id="KW-1133">Transmembrane helix</keyword>
<protein>
    <submittedName>
        <fullName evidence="2">Uncharacterized protein DUF2167</fullName>
    </submittedName>
</protein>
<comment type="caution">
    <text evidence="2">The sequence shown here is derived from an EMBL/GenBank/DDBJ whole genome shotgun (WGS) entry which is preliminary data.</text>
</comment>
<dbReference type="InterPro" id="IPR018682">
    <property type="entry name" value="DUF2167_membr"/>
</dbReference>
<evidence type="ECO:0000313" key="2">
    <source>
        <dbReference type="EMBL" id="TDR47425.1"/>
    </source>
</evidence>
<keyword evidence="1" id="KW-0812">Transmembrane</keyword>
<dbReference type="Pfam" id="PF09935">
    <property type="entry name" value="DUF2167"/>
    <property type="match status" value="1"/>
</dbReference>
<feature type="transmembrane region" description="Helical" evidence="1">
    <location>
        <begin position="30"/>
        <end position="49"/>
    </location>
</feature>
<dbReference type="OrthoDB" id="5949480at2"/>
<keyword evidence="1" id="KW-0472">Membrane</keyword>
<gene>
    <name evidence="2" type="ORF">DFR29_10284</name>
</gene>
<dbReference type="Proteomes" id="UP000295293">
    <property type="component" value="Unassembled WGS sequence"/>
</dbReference>
<proteinExistence type="predicted"/>
<organism evidence="2 3">
    <name type="scientific">Tahibacter aquaticus</name>
    <dbReference type="NCBI Taxonomy" id="520092"/>
    <lineage>
        <taxon>Bacteria</taxon>
        <taxon>Pseudomonadati</taxon>
        <taxon>Pseudomonadota</taxon>
        <taxon>Gammaproteobacteria</taxon>
        <taxon>Lysobacterales</taxon>
        <taxon>Rhodanobacteraceae</taxon>
        <taxon>Tahibacter</taxon>
    </lineage>
</organism>
<keyword evidence="3" id="KW-1185">Reference proteome</keyword>
<dbReference type="AlphaFoldDB" id="A0A4R6Z6Q0"/>
<evidence type="ECO:0000256" key="1">
    <source>
        <dbReference type="SAM" id="Phobius"/>
    </source>
</evidence>